<protein>
    <submittedName>
        <fullName evidence="1">Uncharacterized protein</fullName>
    </submittedName>
</protein>
<accession>A0A182LW21</accession>
<dbReference type="EnsemblMetazoa" id="ACUA003348-RA">
    <property type="protein sequence ID" value="ACUA003348-PA"/>
    <property type="gene ID" value="ACUA003348"/>
</dbReference>
<organism evidence="1 2">
    <name type="scientific">Anopheles culicifacies</name>
    <dbReference type="NCBI Taxonomy" id="139723"/>
    <lineage>
        <taxon>Eukaryota</taxon>
        <taxon>Metazoa</taxon>
        <taxon>Ecdysozoa</taxon>
        <taxon>Arthropoda</taxon>
        <taxon>Hexapoda</taxon>
        <taxon>Insecta</taxon>
        <taxon>Pterygota</taxon>
        <taxon>Neoptera</taxon>
        <taxon>Endopterygota</taxon>
        <taxon>Diptera</taxon>
        <taxon>Nematocera</taxon>
        <taxon>Culicoidea</taxon>
        <taxon>Culicidae</taxon>
        <taxon>Anophelinae</taxon>
        <taxon>Anopheles</taxon>
        <taxon>culicifacies species complex</taxon>
    </lineage>
</organism>
<evidence type="ECO:0000313" key="1">
    <source>
        <dbReference type="EnsemblMetazoa" id="ACUA003348-PA"/>
    </source>
</evidence>
<reference evidence="2" key="1">
    <citation type="submission" date="2013-09" db="EMBL/GenBank/DDBJ databases">
        <title>The Genome Sequence of Anopheles culicifacies species A.</title>
        <authorList>
            <consortium name="The Broad Institute Genomics Platform"/>
            <person name="Neafsey D.E."/>
            <person name="Besansky N."/>
            <person name="Howell P."/>
            <person name="Walton C."/>
            <person name="Young S.K."/>
            <person name="Zeng Q."/>
            <person name="Gargeya S."/>
            <person name="Fitzgerald M."/>
            <person name="Haas B."/>
            <person name="Abouelleil A."/>
            <person name="Allen A.W."/>
            <person name="Alvarado L."/>
            <person name="Arachchi H.M."/>
            <person name="Berlin A.M."/>
            <person name="Chapman S.B."/>
            <person name="Gainer-Dewar J."/>
            <person name="Goldberg J."/>
            <person name="Griggs A."/>
            <person name="Gujja S."/>
            <person name="Hansen M."/>
            <person name="Howarth C."/>
            <person name="Imamovic A."/>
            <person name="Ireland A."/>
            <person name="Larimer J."/>
            <person name="McCowan C."/>
            <person name="Murphy C."/>
            <person name="Pearson M."/>
            <person name="Poon T.W."/>
            <person name="Priest M."/>
            <person name="Roberts A."/>
            <person name="Saif S."/>
            <person name="Shea T."/>
            <person name="Sisk P."/>
            <person name="Sykes S."/>
            <person name="Wortman J."/>
            <person name="Nusbaum C."/>
            <person name="Birren B."/>
        </authorList>
    </citation>
    <scope>NUCLEOTIDE SEQUENCE [LARGE SCALE GENOMIC DNA]</scope>
    <source>
        <strain evidence="2">A-37</strain>
    </source>
</reference>
<dbReference type="EMBL" id="AXCM01020077">
    <property type="status" value="NOT_ANNOTATED_CDS"/>
    <property type="molecule type" value="Genomic_DNA"/>
</dbReference>
<dbReference type="AlphaFoldDB" id="A0A182LW21"/>
<dbReference type="VEuPathDB" id="VectorBase:ACUA003348"/>
<keyword evidence="2" id="KW-1185">Reference proteome</keyword>
<sequence length="243" mass="27765">MLYYIEVPVLDYRNRKKHIATLLSCCFRLRSQRAYDSSYVAPAPDNVGHEAKAQRIVDPVLTAAVHGRQLVPDVHRGGKTPPHNHPHQPLSAGCARVRYTRPPLAVADGKYYPVLLQPSQDLLIRHQLGQIEQQHLRRFVDERYRDTGTVRPWRILVAPIVHHHDALGRVQIAQAQVQTVLDTVPLQERQLVRQYAQIMLDEVLQLHPAKMPLEGGKVTPYRVLPQPIVVHREIVFGRDQHLG</sequence>
<dbReference type="Proteomes" id="UP000075883">
    <property type="component" value="Unassembled WGS sequence"/>
</dbReference>
<name>A0A182LW21_9DIPT</name>
<proteinExistence type="predicted"/>
<evidence type="ECO:0000313" key="2">
    <source>
        <dbReference type="Proteomes" id="UP000075883"/>
    </source>
</evidence>
<reference evidence="1" key="2">
    <citation type="submission" date="2020-05" db="UniProtKB">
        <authorList>
            <consortium name="EnsemblMetazoa"/>
        </authorList>
    </citation>
    <scope>IDENTIFICATION</scope>
    <source>
        <strain evidence="1">A-37</strain>
    </source>
</reference>